<dbReference type="PANTHER" id="PTHR18895">
    <property type="entry name" value="HEMK METHYLTRANSFERASE"/>
    <property type="match status" value="1"/>
</dbReference>
<keyword evidence="2" id="KW-1185">Reference proteome</keyword>
<proteinExistence type="predicted"/>
<keyword evidence="1" id="KW-0489">Methyltransferase</keyword>
<protein>
    <submittedName>
        <fullName evidence="1">Class I SAM-dependent methyltransferase</fullName>
    </submittedName>
</protein>
<dbReference type="PROSITE" id="PS00092">
    <property type="entry name" value="N6_MTASE"/>
    <property type="match status" value="1"/>
</dbReference>
<organism evidence="1 2">
    <name type="scientific">Leeia speluncae</name>
    <dbReference type="NCBI Taxonomy" id="2884804"/>
    <lineage>
        <taxon>Bacteria</taxon>
        <taxon>Pseudomonadati</taxon>
        <taxon>Pseudomonadota</taxon>
        <taxon>Betaproteobacteria</taxon>
        <taxon>Neisseriales</taxon>
        <taxon>Leeiaceae</taxon>
        <taxon>Leeia</taxon>
    </lineage>
</organism>
<dbReference type="InterPro" id="IPR029063">
    <property type="entry name" value="SAM-dependent_MTases_sf"/>
</dbReference>
<dbReference type="InterPro" id="IPR002052">
    <property type="entry name" value="DNA_methylase_N6_adenine_CS"/>
</dbReference>
<dbReference type="PANTHER" id="PTHR18895:SF74">
    <property type="entry name" value="MTRF1L RELEASE FACTOR GLUTAMINE METHYLTRANSFERASE"/>
    <property type="match status" value="1"/>
</dbReference>
<reference evidence="1" key="1">
    <citation type="submission" date="2021-10" db="EMBL/GenBank/DDBJ databases">
        <title>The complete genome sequence of Leeia sp. TBRC 13508.</title>
        <authorList>
            <person name="Charoenyingcharoen P."/>
            <person name="Yukphan P."/>
        </authorList>
    </citation>
    <scope>NUCLEOTIDE SEQUENCE</scope>
    <source>
        <strain evidence="1">TBRC 13508</strain>
    </source>
</reference>
<sequence>MKIDFPTPVALTAQADTPSLLSWHENENNKVAEWRCENGSQPPTTILVVDDNVSVNEAFRLINEGHGLLWRGDYHNGRQLLLNLSKKVSKPPRNPLPVPNSALESFERNRQQNRKKAEVLSKLLLEVDGNHQLSNRRAPDVRVACEQAFGQVQHPYLIALKDLLGVIGAYEWRKNGVPIAALNQKTVHPHYGVFSPVRGEYVKLVLDAPLKQKALAFDIGTGTGILSLVLAKRGVKQIIATDISDRALSCAAENAARLGYQEQISLLKTNLFPEGKAPLIVCNPPWIPAQPTSLLEYAVYDPNSQMLKQFLAGLKDHLTVDGEAWLIMSDLAEHLGMRSRGELQNWITEAGLTIVGRIGARPTHPKSKDTSNPLYIARSKEVTSLWRLALTKASNE</sequence>
<dbReference type="GO" id="GO:0008168">
    <property type="term" value="F:methyltransferase activity"/>
    <property type="evidence" value="ECO:0007669"/>
    <property type="project" value="UniProtKB-KW"/>
</dbReference>
<dbReference type="CDD" id="cd02440">
    <property type="entry name" value="AdoMet_MTases"/>
    <property type="match status" value="1"/>
</dbReference>
<dbReference type="Gene3D" id="3.40.50.150">
    <property type="entry name" value="Vaccinia Virus protein VP39"/>
    <property type="match status" value="1"/>
</dbReference>
<name>A0ABS8DAI5_9NEIS</name>
<dbReference type="Pfam" id="PF06325">
    <property type="entry name" value="PrmA"/>
    <property type="match status" value="1"/>
</dbReference>
<dbReference type="InterPro" id="IPR050320">
    <property type="entry name" value="N5-glutamine_MTase"/>
</dbReference>
<comment type="caution">
    <text evidence="1">The sequence shown here is derived from an EMBL/GenBank/DDBJ whole genome shotgun (WGS) entry which is preliminary data.</text>
</comment>
<keyword evidence="1" id="KW-0808">Transferase</keyword>
<accession>A0ABS8DAI5</accession>
<evidence type="ECO:0000313" key="1">
    <source>
        <dbReference type="EMBL" id="MCB6185228.1"/>
    </source>
</evidence>
<dbReference type="SUPFAM" id="SSF53335">
    <property type="entry name" value="S-adenosyl-L-methionine-dependent methyltransferases"/>
    <property type="match status" value="1"/>
</dbReference>
<dbReference type="RefSeq" id="WP_227182059.1">
    <property type="nucleotide sequence ID" value="NZ_JAJBZT010000013.1"/>
</dbReference>
<gene>
    <name evidence="1" type="ORF">LIN78_16905</name>
</gene>
<evidence type="ECO:0000313" key="2">
    <source>
        <dbReference type="Proteomes" id="UP001165395"/>
    </source>
</evidence>
<dbReference type="Proteomes" id="UP001165395">
    <property type="component" value="Unassembled WGS sequence"/>
</dbReference>
<dbReference type="EMBL" id="JAJBZT010000013">
    <property type="protein sequence ID" value="MCB6185228.1"/>
    <property type="molecule type" value="Genomic_DNA"/>
</dbReference>
<dbReference type="GO" id="GO:0032259">
    <property type="term" value="P:methylation"/>
    <property type="evidence" value="ECO:0007669"/>
    <property type="project" value="UniProtKB-KW"/>
</dbReference>